<evidence type="ECO:0000259" key="10">
    <source>
        <dbReference type="Pfam" id="PF01694"/>
    </source>
</evidence>
<feature type="transmembrane region" description="Helical" evidence="9">
    <location>
        <begin position="147"/>
        <end position="167"/>
    </location>
</feature>
<evidence type="ECO:0000256" key="8">
    <source>
        <dbReference type="SAM" id="MobiDB-lite"/>
    </source>
</evidence>
<accession>A0A9W7BRM5</accession>
<name>A0A9W7BRM5_9STRA</name>
<feature type="compositionally biased region" description="Low complexity" evidence="8">
    <location>
        <begin position="358"/>
        <end position="369"/>
    </location>
</feature>
<protein>
    <recommendedName>
        <fullName evidence="10">Peptidase S54 rhomboid domain-containing protein</fullName>
    </recommendedName>
</protein>
<evidence type="ECO:0000256" key="3">
    <source>
        <dbReference type="ARBA" id="ARBA00022670"/>
    </source>
</evidence>
<dbReference type="GO" id="GO:0006508">
    <property type="term" value="P:proteolysis"/>
    <property type="evidence" value="ECO:0007669"/>
    <property type="project" value="UniProtKB-KW"/>
</dbReference>
<evidence type="ECO:0000256" key="4">
    <source>
        <dbReference type="ARBA" id="ARBA00022692"/>
    </source>
</evidence>
<feature type="transmembrane region" description="Helical" evidence="9">
    <location>
        <begin position="264"/>
        <end position="283"/>
    </location>
</feature>
<keyword evidence="12" id="KW-1185">Reference proteome</keyword>
<comment type="caution">
    <text evidence="11">The sequence shown here is derived from an EMBL/GenBank/DDBJ whole genome shotgun (WGS) entry which is preliminary data.</text>
</comment>
<evidence type="ECO:0000256" key="7">
    <source>
        <dbReference type="ARBA" id="ARBA00023136"/>
    </source>
</evidence>
<keyword evidence="7 9" id="KW-0472">Membrane</keyword>
<dbReference type="SUPFAM" id="SSF144091">
    <property type="entry name" value="Rhomboid-like"/>
    <property type="match status" value="1"/>
</dbReference>
<keyword evidence="4 9" id="KW-0812">Transmembrane</keyword>
<gene>
    <name evidence="11" type="ORF">TrVE_jg9093</name>
</gene>
<feature type="transmembrane region" description="Helical" evidence="9">
    <location>
        <begin position="179"/>
        <end position="196"/>
    </location>
</feature>
<dbReference type="GO" id="GO:0004252">
    <property type="term" value="F:serine-type endopeptidase activity"/>
    <property type="evidence" value="ECO:0007669"/>
    <property type="project" value="InterPro"/>
</dbReference>
<dbReference type="PANTHER" id="PTHR43066:SF1">
    <property type="entry name" value="RHOMBOID PROTEIN 2"/>
    <property type="match status" value="1"/>
</dbReference>
<dbReference type="AlphaFoldDB" id="A0A9W7BRM5"/>
<evidence type="ECO:0000313" key="12">
    <source>
        <dbReference type="Proteomes" id="UP001165160"/>
    </source>
</evidence>
<dbReference type="EMBL" id="BRXX01000166">
    <property type="protein sequence ID" value="GMH95352.1"/>
    <property type="molecule type" value="Genomic_DNA"/>
</dbReference>
<evidence type="ECO:0000256" key="2">
    <source>
        <dbReference type="ARBA" id="ARBA00009045"/>
    </source>
</evidence>
<comment type="similarity">
    <text evidence="2">Belongs to the peptidase S54 family.</text>
</comment>
<feature type="compositionally biased region" description="Basic and acidic residues" evidence="8">
    <location>
        <begin position="370"/>
        <end position="394"/>
    </location>
</feature>
<keyword evidence="6 9" id="KW-1133">Transmembrane helix</keyword>
<proteinExistence type="inferred from homology"/>
<sequence length="470" mass="51877">MRRNNNIHDILRDVIAIKFIMDMLGININNRNDPYNRDNGAAAILDKILILALGSEFLQAFGEFQAFPVTSVLTIAMIFLHFEYKIRGAETIPNNNYNKNTMQANAILNGEYHRIWTSVLLHASNTHLFLNLMAFKDFATVEQTMGSVVYLGLLALIVVGEAIFLIIISKRRLLGSTPFQHGLGFSGVIFGLLSYRNHFRSGMTYLSIPIKNNMYGYYYQNYLTLPVSVPAKYEHLFQIAIAYLGLEMMPNLMRREKISHAGHAAGAMAGYVAVAVKLLMIRLKVMQKDLAFYFSFESFSGWAGDDDNSKADEWLAVVLLLLVAYVAYNKNDSNAHSDGDGDGDGDGEAASPTRHSPVDVPAAPDVVDSSPEKDAEARRKAREASLRRQKEAKVQARNKKFGISSSPTQSSNRARDFGSGSTGGAVLGGNQRDAASAAAQRQEENAKKNKPKKRTGGGVSGLLDMRENIH</sequence>
<dbReference type="Proteomes" id="UP001165160">
    <property type="component" value="Unassembled WGS sequence"/>
</dbReference>
<feature type="transmembrane region" description="Helical" evidence="9">
    <location>
        <begin position="311"/>
        <end position="328"/>
    </location>
</feature>
<evidence type="ECO:0000256" key="9">
    <source>
        <dbReference type="SAM" id="Phobius"/>
    </source>
</evidence>
<keyword evidence="5" id="KW-0378">Hydrolase</keyword>
<evidence type="ECO:0000313" key="11">
    <source>
        <dbReference type="EMBL" id="GMH95352.1"/>
    </source>
</evidence>
<dbReference type="InterPro" id="IPR022764">
    <property type="entry name" value="Peptidase_S54_rhomboid_dom"/>
</dbReference>
<feature type="region of interest" description="Disordered" evidence="8">
    <location>
        <begin position="333"/>
        <end position="470"/>
    </location>
</feature>
<feature type="compositionally biased region" description="Low complexity" evidence="8">
    <location>
        <begin position="428"/>
        <end position="440"/>
    </location>
</feature>
<dbReference type="Gene3D" id="1.20.1540.10">
    <property type="entry name" value="Rhomboid-like"/>
    <property type="match status" value="1"/>
</dbReference>
<dbReference type="InterPro" id="IPR035952">
    <property type="entry name" value="Rhomboid-like_sf"/>
</dbReference>
<dbReference type="PANTHER" id="PTHR43066">
    <property type="entry name" value="RHOMBOID-RELATED PROTEIN"/>
    <property type="match status" value="1"/>
</dbReference>
<reference evidence="12" key="1">
    <citation type="journal article" date="2023" name="Commun. Biol.">
        <title>Genome analysis of Parmales, the sister group of diatoms, reveals the evolutionary specialization of diatoms from phago-mixotrophs to photoautotrophs.</title>
        <authorList>
            <person name="Ban H."/>
            <person name="Sato S."/>
            <person name="Yoshikawa S."/>
            <person name="Yamada K."/>
            <person name="Nakamura Y."/>
            <person name="Ichinomiya M."/>
            <person name="Sato N."/>
            <person name="Blanc-Mathieu R."/>
            <person name="Endo H."/>
            <person name="Kuwata A."/>
            <person name="Ogata H."/>
        </authorList>
    </citation>
    <scope>NUCLEOTIDE SEQUENCE [LARGE SCALE GENOMIC DNA]</scope>
    <source>
        <strain evidence="12">NIES 3699</strain>
    </source>
</reference>
<organism evidence="11 12">
    <name type="scientific">Triparma verrucosa</name>
    <dbReference type="NCBI Taxonomy" id="1606542"/>
    <lineage>
        <taxon>Eukaryota</taxon>
        <taxon>Sar</taxon>
        <taxon>Stramenopiles</taxon>
        <taxon>Ochrophyta</taxon>
        <taxon>Bolidophyceae</taxon>
        <taxon>Parmales</taxon>
        <taxon>Triparmaceae</taxon>
        <taxon>Triparma</taxon>
    </lineage>
</organism>
<feature type="domain" description="Peptidase S54 rhomboid" evidence="10">
    <location>
        <begin position="110"/>
        <end position="276"/>
    </location>
</feature>
<keyword evidence="3" id="KW-0645">Protease</keyword>
<evidence type="ECO:0000256" key="5">
    <source>
        <dbReference type="ARBA" id="ARBA00022801"/>
    </source>
</evidence>
<comment type="subcellular location">
    <subcellularLocation>
        <location evidence="1">Membrane</location>
        <topology evidence="1">Multi-pass membrane protein</topology>
    </subcellularLocation>
</comment>
<evidence type="ECO:0000256" key="6">
    <source>
        <dbReference type="ARBA" id="ARBA00022989"/>
    </source>
</evidence>
<evidence type="ECO:0000256" key="1">
    <source>
        <dbReference type="ARBA" id="ARBA00004141"/>
    </source>
</evidence>
<dbReference type="Pfam" id="PF01694">
    <property type="entry name" value="Rhomboid"/>
    <property type="match status" value="1"/>
</dbReference>
<dbReference type="GO" id="GO:0016020">
    <property type="term" value="C:membrane"/>
    <property type="evidence" value="ECO:0007669"/>
    <property type="project" value="UniProtKB-SubCell"/>
</dbReference>
<feature type="compositionally biased region" description="Polar residues" evidence="8">
    <location>
        <begin position="403"/>
        <end position="412"/>
    </location>
</feature>